<accession>A0A814G175</accession>
<evidence type="ECO:0000256" key="1">
    <source>
        <dbReference type="ARBA" id="ARBA00022485"/>
    </source>
</evidence>
<name>A0A814G175_9BILA</name>
<dbReference type="EMBL" id="CAJOBA010003243">
    <property type="protein sequence ID" value="CAF3675542.1"/>
    <property type="molecule type" value="Genomic_DNA"/>
</dbReference>
<dbReference type="Proteomes" id="UP000681722">
    <property type="component" value="Unassembled WGS sequence"/>
</dbReference>
<keyword evidence="2" id="KW-0479">Metal-binding</keyword>
<dbReference type="GO" id="GO:0051539">
    <property type="term" value="F:4 iron, 4 sulfur cluster binding"/>
    <property type="evidence" value="ECO:0007669"/>
    <property type="project" value="UniProtKB-KW"/>
</dbReference>
<sequence>MSGYICPHCTECTNLFANGGGQLLAQEYHLPLLGMIPTDNRLNSILDQGIYSNKEDNQEKQFFETAMKICSTMVKQIIEQW</sequence>
<dbReference type="GO" id="GO:0005524">
    <property type="term" value="F:ATP binding"/>
    <property type="evidence" value="ECO:0007669"/>
    <property type="project" value="UniProtKB-KW"/>
</dbReference>
<keyword evidence="5" id="KW-0408">Iron</keyword>
<reference evidence="8" key="1">
    <citation type="submission" date="2021-02" db="EMBL/GenBank/DDBJ databases">
        <authorList>
            <person name="Nowell W R."/>
        </authorList>
    </citation>
    <scope>NUCLEOTIDE SEQUENCE</scope>
</reference>
<organism evidence="8 11">
    <name type="scientific">Didymodactylos carnosus</name>
    <dbReference type="NCBI Taxonomy" id="1234261"/>
    <lineage>
        <taxon>Eukaryota</taxon>
        <taxon>Metazoa</taxon>
        <taxon>Spiralia</taxon>
        <taxon>Gnathifera</taxon>
        <taxon>Rotifera</taxon>
        <taxon>Eurotatoria</taxon>
        <taxon>Bdelloidea</taxon>
        <taxon>Philodinida</taxon>
        <taxon>Philodinidae</taxon>
        <taxon>Didymodactylos</taxon>
    </lineage>
</organism>
<dbReference type="Gene3D" id="3.40.50.300">
    <property type="entry name" value="P-loop containing nucleotide triphosphate hydrolases"/>
    <property type="match status" value="1"/>
</dbReference>
<evidence type="ECO:0000313" key="7">
    <source>
        <dbReference type="EMBL" id="CAF0893668.1"/>
    </source>
</evidence>
<dbReference type="AlphaFoldDB" id="A0A814G175"/>
<dbReference type="GO" id="GO:0005829">
    <property type="term" value="C:cytosol"/>
    <property type="evidence" value="ECO:0007669"/>
    <property type="project" value="TreeGrafter"/>
</dbReference>
<dbReference type="GO" id="GO:0016226">
    <property type="term" value="P:iron-sulfur cluster assembly"/>
    <property type="evidence" value="ECO:0007669"/>
    <property type="project" value="InterPro"/>
</dbReference>
<dbReference type="OrthoDB" id="1741334at2759"/>
<keyword evidence="3" id="KW-0547">Nucleotide-binding</keyword>
<dbReference type="InterPro" id="IPR019591">
    <property type="entry name" value="Mrp/NBP35_ATP-bd"/>
</dbReference>
<evidence type="ECO:0000313" key="11">
    <source>
        <dbReference type="Proteomes" id="UP000663829"/>
    </source>
</evidence>
<dbReference type="InterPro" id="IPR027417">
    <property type="entry name" value="P-loop_NTPase"/>
</dbReference>
<evidence type="ECO:0000313" key="10">
    <source>
        <dbReference type="EMBL" id="CAF3762328.1"/>
    </source>
</evidence>
<keyword evidence="4" id="KW-0067">ATP-binding</keyword>
<keyword evidence="1" id="KW-0004">4Fe-4S</keyword>
<dbReference type="Proteomes" id="UP000663829">
    <property type="component" value="Unassembled WGS sequence"/>
</dbReference>
<gene>
    <name evidence="8" type="ORF">GPM918_LOCUS13218</name>
    <name evidence="7" type="ORF">OVA965_LOCUS9258</name>
    <name evidence="10" type="ORF">SRO942_LOCUS13218</name>
    <name evidence="9" type="ORF">TMI583_LOCUS9257</name>
</gene>
<evidence type="ECO:0000256" key="2">
    <source>
        <dbReference type="ARBA" id="ARBA00022723"/>
    </source>
</evidence>
<evidence type="ECO:0000256" key="3">
    <source>
        <dbReference type="ARBA" id="ARBA00022741"/>
    </source>
</evidence>
<dbReference type="InterPro" id="IPR033756">
    <property type="entry name" value="YlxH/NBP35"/>
</dbReference>
<evidence type="ECO:0000256" key="5">
    <source>
        <dbReference type="ARBA" id="ARBA00023004"/>
    </source>
</evidence>
<dbReference type="PANTHER" id="PTHR23264:SF19">
    <property type="entry name" value="CYTOSOLIC FE-S CLUSTER ASSEMBLY FACTOR NUBP2"/>
    <property type="match status" value="1"/>
</dbReference>
<dbReference type="EMBL" id="CAJNOK010003241">
    <property type="protein sequence ID" value="CAF0893668.1"/>
    <property type="molecule type" value="Genomic_DNA"/>
</dbReference>
<dbReference type="GO" id="GO:0046872">
    <property type="term" value="F:metal ion binding"/>
    <property type="evidence" value="ECO:0007669"/>
    <property type="project" value="UniProtKB-KW"/>
</dbReference>
<comment type="caution">
    <text evidence="8">The sequence shown here is derived from an EMBL/GenBank/DDBJ whole genome shotgun (WGS) entry which is preliminary data.</text>
</comment>
<dbReference type="Pfam" id="PF10609">
    <property type="entry name" value="ParA"/>
    <property type="match status" value="1"/>
</dbReference>
<dbReference type="Proteomes" id="UP000682733">
    <property type="component" value="Unassembled WGS sequence"/>
</dbReference>
<evidence type="ECO:0000313" key="9">
    <source>
        <dbReference type="EMBL" id="CAF3675542.1"/>
    </source>
</evidence>
<dbReference type="EMBL" id="CAJNOQ010003004">
    <property type="protein sequence ID" value="CAF0990304.1"/>
    <property type="molecule type" value="Genomic_DNA"/>
</dbReference>
<keyword evidence="6" id="KW-0411">Iron-sulfur</keyword>
<dbReference type="EMBL" id="CAJOBC010003004">
    <property type="protein sequence ID" value="CAF3762328.1"/>
    <property type="molecule type" value="Genomic_DNA"/>
</dbReference>
<keyword evidence="11" id="KW-1185">Reference proteome</keyword>
<evidence type="ECO:0000256" key="4">
    <source>
        <dbReference type="ARBA" id="ARBA00022840"/>
    </source>
</evidence>
<evidence type="ECO:0000256" key="6">
    <source>
        <dbReference type="ARBA" id="ARBA00023014"/>
    </source>
</evidence>
<dbReference type="PANTHER" id="PTHR23264">
    <property type="entry name" value="NUCLEOTIDE-BINDING PROTEIN NBP35 YEAST -RELATED"/>
    <property type="match status" value="1"/>
</dbReference>
<proteinExistence type="predicted"/>
<protein>
    <submittedName>
        <fullName evidence="8">Uncharacterized protein</fullName>
    </submittedName>
</protein>
<dbReference type="GO" id="GO:0140663">
    <property type="term" value="F:ATP-dependent FeS chaperone activity"/>
    <property type="evidence" value="ECO:0007669"/>
    <property type="project" value="InterPro"/>
</dbReference>
<evidence type="ECO:0000313" key="8">
    <source>
        <dbReference type="EMBL" id="CAF0990304.1"/>
    </source>
</evidence>
<dbReference type="Proteomes" id="UP000677228">
    <property type="component" value="Unassembled WGS sequence"/>
</dbReference>